<protein>
    <recommendedName>
        <fullName evidence="9">Glutathione hydrolase proenzyme</fullName>
        <ecNumber evidence="9">2.3.2.2</ecNumber>
        <ecNumber evidence="9">3.4.19.13</ecNumber>
    </recommendedName>
    <component>
        <recommendedName>
            <fullName evidence="9">Glutathione hydrolase large chain</fullName>
        </recommendedName>
    </component>
    <component>
        <recommendedName>
            <fullName evidence="9">Glutathione hydrolase small chain</fullName>
        </recommendedName>
    </component>
</protein>
<dbReference type="RefSeq" id="WP_264733063.1">
    <property type="nucleotide sequence ID" value="NZ_JAPDNR010000001.1"/>
</dbReference>
<evidence type="ECO:0000256" key="3">
    <source>
        <dbReference type="ARBA" id="ARBA00009381"/>
    </source>
</evidence>
<comment type="PTM">
    <text evidence="9">Cleaved by autocatalysis into a large and a small subunit.</text>
</comment>
<keyword evidence="4 9" id="KW-0808">Transferase</keyword>
<evidence type="ECO:0000256" key="5">
    <source>
        <dbReference type="ARBA" id="ARBA00022801"/>
    </source>
</evidence>
<evidence type="ECO:0000313" key="12">
    <source>
        <dbReference type="Proteomes" id="UP001207742"/>
    </source>
</evidence>
<comment type="caution">
    <text evidence="11">The sequence shown here is derived from an EMBL/GenBank/DDBJ whole genome shotgun (WGS) entry which is preliminary data.</text>
</comment>
<comment type="catalytic activity">
    <reaction evidence="8 9">
        <text>an N-terminal (5-L-glutamyl)-[peptide] + an alpha-amino acid = 5-L-glutamyl amino acid + an N-terminal L-alpha-aminoacyl-[peptide]</text>
        <dbReference type="Rhea" id="RHEA:23904"/>
        <dbReference type="Rhea" id="RHEA-COMP:9780"/>
        <dbReference type="Rhea" id="RHEA-COMP:9795"/>
        <dbReference type="ChEBI" id="CHEBI:77644"/>
        <dbReference type="ChEBI" id="CHEBI:78597"/>
        <dbReference type="ChEBI" id="CHEBI:78599"/>
        <dbReference type="ChEBI" id="CHEBI:78608"/>
        <dbReference type="EC" id="2.3.2.2"/>
    </reaction>
</comment>
<dbReference type="EC" id="2.3.2.2" evidence="9"/>
<evidence type="ECO:0000256" key="1">
    <source>
        <dbReference type="ARBA" id="ARBA00001049"/>
    </source>
</evidence>
<dbReference type="InterPro" id="IPR055262">
    <property type="entry name" value="GGT_CS"/>
</dbReference>
<dbReference type="NCBIfam" id="TIGR00066">
    <property type="entry name" value="g_glut_trans"/>
    <property type="match status" value="1"/>
</dbReference>
<dbReference type="EMBL" id="JAPDNS010000002">
    <property type="protein sequence ID" value="MCW3486247.1"/>
    <property type="molecule type" value="Genomic_DNA"/>
</dbReference>
<name>A0ABT3IQI5_9BACT</name>
<evidence type="ECO:0000256" key="4">
    <source>
        <dbReference type="ARBA" id="ARBA00022679"/>
    </source>
</evidence>
<proteinExistence type="inferred from homology"/>
<evidence type="ECO:0000313" key="11">
    <source>
        <dbReference type="EMBL" id="MCW3486247.1"/>
    </source>
</evidence>
<dbReference type="PRINTS" id="PR01210">
    <property type="entry name" value="GGTRANSPTASE"/>
</dbReference>
<keyword evidence="12" id="KW-1185">Reference proteome</keyword>
<keyword evidence="5 9" id="KW-0378">Hydrolase</keyword>
<dbReference type="InterPro" id="IPR029055">
    <property type="entry name" value="Ntn_hydrolases_N"/>
</dbReference>
<sequence>MRFLILLGIAVCSTYAACAQEPVAALRPYNYSIDKDIKVLHGAVVSAHPLASQAGSIILQQGGNAVDAAIATQLALAVVYPGAGNIGGGGFLVAHLKDGRNIAIDYRETAPAAASKDMYLDSLGNAVTTLSQDGHLAAGIPGTVAGLFAAMKYARLPFAKLIAPAILLAEKGFAITTAEANLLNSYKADFERLNTGPTAFVKAQPWQAGDTLIQKDLAHTLTLIRNKGAAGFYQGETARNIVAEMRRGKGIITLKDLQQYKAKERTPVTFNYKGYTILTMPLPSSGGICLQQMMGMVEKYPIAQWGFHSPQAVQLMVEAERRAYADRAQYLGDPGFVKVPVAQLTNKKYLAARMQDFVSMQPGSSDHTKAGVFPQSEETTHLSVMDADGNAVAVTTTLNGHYGSRTVAGKAGFLLNNEMDDFSVKPGVPNMYGLVGNASNAIAPGKRMLSSMTPTIVLQQNQPVYALGTPGGSTIITSVFQTLLNVLEFGLSPADAVNKPKFHHQWMPDLIYVEASFPDSTVQALQQIGYKIEKRAPIGRTEIIKRAPASRYLEASGDKRGDDSAAGY</sequence>
<evidence type="ECO:0000256" key="6">
    <source>
        <dbReference type="ARBA" id="ARBA00023145"/>
    </source>
</evidence>
<dbReference type="Proteomes" id="UP001207742">
    <property type="component" value="Unassembled WGS sequence"/>
</dbReference>
<dbReference type="EC" id="3.4.19.13" evidence="9"/>
<evidence type="ECO:0000256" key="7">
    <source>
        <dbReference type="ARBA" id="ARBA00023315"/>
    </source>
</evidence>
<keyword evidence="7 9" id="KW-0012">Acyltransferase</keyword>
<comment type="catalytic activity">
    <reaction evidence="1 9">
        <text>an S-substituted glutathione + H2O = an S-substituted L-cysteinylglycine + L-glutamate</text>
        <dbReference type="Rhea" id="RHEA:59468"/>
        <dbReference type="ChEBI" id="CHEBI:15377"/>
        <dbReference type="ChEBI" id="CHEBI:29985"/>
        <dbReference type="ChEBI" id="CHEBI:90779"/>
        <dbReference type="ChEBI" id="CHEBI:143103"/>
        <dbReference type="EC" id="3.4.19.13"/>
    </reaction>
</comment>
<comment type="catalytic activity">
    <reaction evidence="2 9">
        <text>glutathione + H2O = L-cysteinylglycine + L-glutamate</text>
        <dbReference type="Rhea" id="RHEA:28807"/>
        <dbReference type="ChEBI" id="CHEBI:15377"/>
        <dbReference type="ChEBI" id="CHEBI:29985"/>
        <dbReference type="ChEBI" id="CHEBI:57925"/>
        <dbReference type="ChEBI" id="CHEBI:61694"/>
        <dbReference type="EC" id="3.4.19.13"/>
    </reaction>
</comment>
<dbReference type="Pfam" id="PF01019">
    <property type="entry name" value="G_glu_transpept"/>
    <property type="match status" value="1"/>
</dbReference>
<keyword evidence="10" id="KW-0732">Signal</keyword>
<dbReference type="Gene3D" id="3.60.20.40">
    <property type="match status" value="1"/>
</dbReference>
<evidence type="ECO:0000256" key="10">
    <source>
        <dbReference type="SAM" id="SignalP"/>
    </source>
</evidence>
<dbReference type="InterPro" id="IPR051792">
    <property type="entry name" value="GGT_bact"/>
</dbReference>
<organism evidence="11 12">
    <name type="scientific">Chitinophaga nivalis</name>
    <dbReference type="NCBI Taxonomy" id="2991709"/>
    <lineage>
        <taxon>Bacteria</taxon>
        <taxon>Pseudomonadati</taxon>
        <taxon>Bacteroidota</taxon>
        <taxon>Chitinophagia</taxon>
        <taxon>Chitinophagales</taxon>
        <taxon>Chitinophagaceae</taxon>
        <taxon>Chitinophaga</taxon>
    </lineage>
</organism>
<dbReference type="SUPFAM" id="SSF56235">
    <property type="entry name" value="N-terminal nucleophile aminohydrolases (Ntn hydrolases)"/>
    <property type="match status" value="1"/>
</dbReference>
<dbReference type="PROSITE" id="PS00462">
    <property type="entry name" value="G_GLU_TRANSPEPTIDASE"/>
    <property type="match status" value="1"/>
</dbReference>
<accession>A0ABT3IQI5</accession>
<dbReference type="PANTHER" id="PTHR43199:SF1">
    <property type="entry name" value="GLUTATHIONE HYDROLASE PROENZYME"/>
    <property type="match status" value="1"/>
</dbReference>
<evidence type="ECO:0000256" key="2">
    <source>
        <dbReference type="ARBA" id="ARBA00001089"/>
    </source>
</evidence>
<dbReference type="PANTHER" id="PTHR43199">
    <property type="entry name" value="GLUTATHIONE HYDROLASE"/>
    <property type="match status" value="1"/>
</dbReference>
<dbReference type="GO" id="GO:0103068">
    <property type="term" value="F:leukotriene C4 gamma-glutamyl transferase activity"/>
    <property type="evidence" value="ECO:0007669"/>
    <property type="project" value="UniProtKB-EC"/>
</dbReference>
<reference evidence="11 12" key="1">
    <citation type="submission" date="2022-10" db="EMBL/GenBank/DDBJ databases">
        <title>Chitinophaga nivalis PC15 sp. nov., isolated from Pyeongchang county, South Korea.</title>
        <authorList>
            <person name="Trinh H.N."/>
        </authorList>
    </citation>
    <scope>NUCLEOTIDE SEQUENCE [LARGE SCALE GENOMIC DNA]</scope>
    <source>
        <strain evidence="11 12">PC14</strain>
    </source>
</reference>
<dbReference type="InterPro" id="IPR043137">
    <property type="entry name" value="GGT_ssub_C"/>
</dbReference>
<gene>
    <name evidence="11" type="primary">ggt</name>
    <name evidence="11" type="ORF">OL497_20260</name>
</gene>
<dbReference type="InterPro" id="IPR000101">
    <property type="entry name" value="GGT_peptidase"/>
</dbReference>
<evidence type="ECO:0000256" key="8">
    <source>
        <dbReference type="ARBA" id="ARBA00047417"/>
    </source>
</evidence>
<keyword evidence="6 9" id="KW-0865">Zymogen</keyword>
<comment type="subunit">
    <text evidence="9">This enzyme consists of two polypeptide chains, which are synthesized in precursor form from a single polypeptide.</text>
</comment>
<feature type="chain" id="PRO_5045681776" description="Glutathione hydrolase proenzyme" evidence="10">
    <location>
        <begin position="20"/>
        <end position="568"/>
    </location>
</feature>
<keyword evidence="9" id="KW-0317">Glutathione biosynthesis</keyword>
<comment type="pathway">
    <text evidence="9">Sulfur metabolism; glutathione metabolism.</text>
</comment>
<comment type="similarity">
    <text evidence="3 9">Belongs to the gamma-glutamyltransferase family.</text>
</comment>
<dbReference type="InterPro" id="IPR043138">
    <property type="entry name" value="GGT_lsub"/>
</dbReference>
<evidence type="ECO:0000256" key="9">
    <source>
        <dbReference type="RuleBase" id="RU368036"/>
    </source>
</evidence>
<feature type="signal peptide" evidence="10">
    <location>
        <begin position="1"/>
        <end position="19"/>
    </location>
</feature>
<dbReference type="Gene3D" id="1.10.246.130">
    <property type="match status" value="1"/>
</dbReference>